<evidence type="ECO:0000256" key="3">
    <source>
        <dbReference type="ARBA" id="ARBA00022692"/>
    </source>
</evidence>
<dbReference type="SUPFAM" id="SSF103473">
    <property type="entry name" value="MFS general substrate transporter"/>
    <property type="match status" value="1"/>
</dbReference>
<evidence type="ECO:0000259" key="8">
    <source>
        <dbReference type="PROSITE" id="PS50850"/>
    </source>
</evidence>
<keyword evidence="4 7" id="KW-1133">Transmembrane helix</keyword>
<feature type="transmembrane region" description="Helical" evidence="7">
    <location>
        <begin position="175"/>
        <end position="198"/>
    </location>
</feature>
<evidence type="ECO:0000256" key="7">
    <source>
        <dbReference type="SAM" id="Phobius"/>
    </source>
</evidence>
<feature type="transmembrane region" description="Helical" evidence="7">
    <location>
        <begin position="115"/>
        <end position="135"/>
    </location>
</feature>
<feature type="transmembrane region" description="Helical" evidence="7">
    <location>
        <begin position="345"/>
        <end position="363"/>
    </location>
</feature>
<evidence type="ECO:0000256" key="6">
    <source>
        <dbReference type="SAM" id="MobiDB-lite"/>
    </source>
</evidence>
<dbReference type="PANTHER" id="PTHR43791:SF52">
    <property type="entry name" value="TRANSPORTER, PUTATIVE (AFU_ORTHOLOGUE AFUA_1G11820)-RELATED"/>
    <property type="match status" value="1"/>
</dbReference>
<accession>A0A4Z1G0X2</accession>
<dbReference type="PANTHER" id="PTHR43791">
    <property type="entry name" value="PERMEASE-RELATED"/>
    <property type="match status" value="1"/>
</dbReference>
<evidence type="ECO:0000256" key="1">
    <source>
        <dbReference type="ARBA" id="ARBA00004141"/>
    </source>
</evidence>
<feature type="transmembrane region" description="Helical" evidence="7">
    <location>
        <begin position="279"/>
        <end position="304"/>
    </location>
</feature>
<gene>
    <name evidence="9" type="ORF">BPAE_0005g00510</name>
</gene>
<evidence type="ECO:0000256" key="2">
    <source>
        <dbReference type="ARBA" id="ARBA00022448"/>
    </source>
</evidence>
<evidence type="ECO:0000313" key="9">
    <source>
        <dbReference type="EMBL" id="TGO30455.1"/>
    </source>
</evidence>
<feature type="domain" description="Major facilitator superfamily (MFS) profile" evidence="8">
    <location>
        <begin position="49"/>
        <end position="465"/>
    </location>
</feature>
<dbReference type="GO" id="GO:0016020">
    <property type="term" value="C:membrane"/>
    <property type="evidence" value="ECO:0007669"/>
    <property type="project" value="UniProtKB-SubCell"/>
</dbReference>
<sequence>MIMEKASELTNGDNMNQGISELSSPTPPTFIPLSPEEHRKLIWKIDRHVLPALFTLWIVAVVDRGNIGSANIFGIQEDLHMQGNDFNMALLIVVICFIVFDIPCNALLKASTPQIVITGETFLLGIVAIGEGLVTNLAGFYAMRFFVGLFETGLIPGSVFILSQYYPRYEMQWRLSMLMVGNALGTAFAGLLAFAIAGINSTNGYNGWRWIFIIEGCITVAVAVVAYPFMPKWPHQAKWMSDDEKTFLADAIKQGGVVEPKGEKLDIHRLIGILKDWKIYVAGILLAFTIMTSASVGIFTPTIVSGISAHQDPRHVQVLCIPVFVAAAVSSLVASFLSDYFKHRTGFALFGYVMIIAGAIILLNQEHVNAHTRYGAVYLLACGIYIAVPIIWTILPNNVAGTYKTGIAIAIQVSIGNLGGIASTLCFASTKAPSFVLGYTTIVWMTCCAAVLLIIYAFFLWMENRARAAGKRDYLLEREDADTLGDMHPSFRYTY</sequence>
<dbReference type="PROSITE" id="PS50850">
    <property type="entry name" value="MFS"/>
    <property type="match status" value="1"/>
</dbReference>
<feature type="transmembrane region" description="Helical" evidence="7">
    <location>
        <begin position="316"/>
        <end position="338"/>
    </location>
</feature>
<keyword evidence="3 7" id="KW-0812">Transmembrane</keyword>
<dbReference type="InterPro" id="IPR011701">
    <property type="entry name" value="MFS"/>
</dbReference>
<keyword evidence="5 7" id="KW-0472">Membrane</keyword>
<dbReference type="FunFam" id="1.20.1250.20:FF:000018">
    <property type="entry name" value="MFS transporter permease"/>
    <property type="match status" value="1"/>
</dbReference>
<keyword evidence="10" id="KW-1185">Reference proteome</keyword>
<name>A0A4Z1G0X2_9HELO</name>
<feature type="transmembrane region" description="Helical" evidence="7">
    <location>
        <begin position="375"/>
        <end position="395"/>
    </location>
</feature>
<reference evidence="9 10" key="1">
    <citation type="submission" date="2017-12" db="EMBL/GenBank/DDBJ databases">
        <title>Comparative genomics of Botrytis spp.</title>
        <authorList>
            <person name="Valero-Jimenez C.A."/>
            <person name="Tapia P."/>
            <person name="Veloso J."/>
            <person name="Silva-Moreno E."/>
            <person name="Staats M."/>
            <person name="Valdes J.H."/>
            <person name="Van Kan J.A.L."/>
        </authorList>
    </citation>
    <scope>NUCLEOTIDE SEQUENCE [LARGE SCALE GENOMIC DNA]</scope>
    <source>
        <strain evidence="9 10">Bp0003</strain>
    </source>
</reference>
<dbReference type="Pfam" id="PF07690">
    <property type="entry name" value="MFS_1"/>
    <property type="match status" value="1"/>
</dbReference>
<dbReference type="InterPro" id="IPR036259">
    <property type="entry name" value="MFS_trans_sf"/>
</dbReference>
<feature type="region of interest" description="Disordered" evidence="6">
    <location>
        <begin position="1"/>
        <end position="28"/>
    </location>
</feature>
<feature type="transmembrane region" description="Helical" evidence="7">
    <location>
        <begin position="210"/>
        <end position="230"/>
    </location>
</feature>
<feature type="transmembrane region" description="Helical" evidence="7">
    <location>
        <begin position="442"/>
        <end position="462"/>
    </location>
</feature>
<feature type="transmembrane region" description="Helical" evidence="7">
    <location>
        <begin position="49"/>
        <end position="67"/>
    </location>
</feature>
<feature type="transmembrane region" description="Helical" evidence="7">
    <location>
        <begin position="407"/>
        <end position="430"/>
    </location>
</feature>
<organism evidence="9 10">
    <name type="scientific">Botrytis paeoniae</name>
    <dbReference type="NCBI Taxonomy" id="278948"/>
    <lineage>
        <taxon>Eukaryota</taxon>
        <taxon>Fungi</taxon>
        <taxon>Dikarya</taxon>
        <taxon>Ascomycota</taxon>
        <taxon>Pezizomycotina</taxon>
        <taxon>Leotiomycetes</taxon>
        <taxon>Helotiales</taxon>
        <taxon>Sclerotiniaceae</taxon>
        <taxon>Botrytis</taxon>
    </lineage>
</organism>
<dbReference type="GO" id="GO:0022857">
    <property type="term" value="F:transmembrane transporter activity"/>
    <property type="evidence" value="ECO:0007669"/>
    <property type="project" value="InterPro"/>
</dbReference>
<feature type="transmembrane region" description="Helical" evidence="7">
    <location>
        <begin position="141"/>
        <end position="163"/>
    </location>
</feature>
<dbReference type="Gene3D" id="1.20.1250.20">
    <property type="entry name" value="MFS general substrate transporter like domains"/>
    <property type="match status" value="2"/>
</dbReference>
<evidence type="ECO:0000256" key="5">
    <source>
        <dbReference type="ARBA" id="ARBA00023136"/>
    </source>
</evidence>
<comment type="caution">
    <text evidence="9">The sequence shown here is derived from an EMBL/GenBank/DDBJ whole genome shotgun (WGS) entry which is preliminary data.</text>
</comment>
<evidence type="ECO:0000313" key="10">
    <source>
        <dbReference type="Proteomes" id="UP000297910"/>
    </source>
</evidence>
<dbReference type="InterPro" id="IPR020846">
    <property type="entry name" value="MFS_dom"/>
</dbReference>
<feature type="compositionally biased region" description="Polar residues" evidence="6">
    <location>
        <begin position="8"/>
        <end position="24"/>
    </location>
</feature>
<protein>
    <recommendedName>
        <fullName evidence="8">Major facilitator superfamily (MFS) profile domain-containing protein</fullName>
    </recommendedName>
</protein>
<dbReference type="EMBL" id="PQXI01000005">
    <property type="protein sequence ID" value="TGO30455.1"/>
    <property type="molecule type" value="Genomic_DNA"/>
</dbReference>
<evidence type="ECO:0000256" key="4">
    <source>
        <dbReference type="ARBA" id="ARBA00022989"/>
    </source>
</evidence>
<comment type="subcellular location">
    <subcellularLocation>
        <location evidence="1">Membrane</location>
        <topology evidence="1">Multi-pass membrane protein</topology>
    </subcellularLocation>
</comment>
<feature type="transmembrane region" description="Helical" evidence="7">
    <location>
        <begin position="87"/>
        <end position="108"/>
    </location>
</feature>
<dbReference type="AlphaFoldDB" id="A0A4Z1G0X2"/>
<keyword evidence="2" id="KW-0813">Transport</keyword>
<proteinExistence type="predicted"/>
<dbReference type="Proteomes" id="UP000297910">
    <property type="component" value="Unassembled WGS sequence"/>
</dbReference>